<reference evidence="2 3" key="2">
    <citation type="submission" date="2018-11" db="EMBL/GenBank/DDBJ databases">
        <authorList>
            <consortium name="Pathogen Informatics"/>
        </authorList>
    </citation>
    <scope>NUCLEOTIDE SEQUENCE [LARGE SCALE GENOMIC DNA]</scope>
    <source>
        <strain evidence="2 3">MHpl1</strain>
    </source>
</reference>
<dbReference type="SUPFAM" id="SSF53098">
    <property type="entry name" value="Ribonuclease H-like"/>
    <property type="match status" value="1"/>
</dbReference>
<dbReference type="GO" id="GO:0003676">
    <property type="term" value="F:nucleic acid binding"/>
    <property type="evidence" value="ECO:0007669"/>
    <property type="project" value="InterPro"/>
</dbReference>
<evidence type="ECO:0000313" key="2">
    <source>
        <dbReference type="EMBL" id="VDO86238.1"/>
    </source>
</evidence>
<dbReference type="Gene3D" id="3.30.420.10">
    <property type="entry name" value="Ribonuclease H-like superfamily/Ribonuclease H"/>
    <property type="match status" value="1"/>
</dbReference>
<evidence type="ECO:0000259" key="1">
    <source>
        <dbReference type="PROSITE" id="PS50994"/>
    </source>
</evidence>
<keyword evidence="3" id="KW-1185">Reference proteome</keyword>
<dbReference type="Proteomes" id="UP000268014">
    <property type="component" value="Unassembled WGS sequence"/>
</dbReference>
<accession>A0A0N4X8Z7</accession>
<dbReference type="EMBL" id="UZAF01022627">
    <property type="protein sequence ID" value="VDO86238.1"/>
    <property type="molecule type" value="Genomic_DNA"/>
</dbReference>
<dbReference type="OMA" id="QRDVMEN"/>
<dbReference type="AlphaFoldDB" id="A0A0N4X8Z7"/>
<dbReference type="STRING" id="6290.A0A0N4X8Z7"/>
<evidence type="ECO:0000313" key="4">
    <source>
        <dbReference type="WBParaSite" id="HPLM_0002083901-mRNA-1"/>
    </source>
</evidence>
<dbReference type="OrthoDB" id="5866088at2759"/>
<dbReference type="WBParaSite" id="HPLM_0002083901-mRNA-1">
    <property type="protein sequence ID" value="HPLM_0002083901-mRNA-1"/>
    <property type="gene ID" value="HPLM_0002083901"/>
</dbReference>
<organism evidence="4">
    <name type="scientific">Haemonchus placei</name>
    <name type="common">Barber's pole worm</name>
    <dbReference type="NCBI Taxonomy" id="6290"/>
    <lineage>
        <taxon>Eukaryota</taxon>
        <taxon>Metazoa</taxon>
        <taxon>Ecdysozoa</taxon>
        <taxon>Nematoda</taxon>
        <taxon>Chromadorea</taxon>
        <taxon>Rhabditida</taxon>
        <taxon>Rhabditina</taxon>
        <taxon>Rhabditomorpha</taxon>
        <taxon>Strongyloidea</taxon>
        <taxon>Trichostrongylidae</taxon>
        <taxon>Haemonchus</taxon>
    </lineage>
</organism>
<feature type="domain" description="Integrase catalytic" evidence="1">
    <location>
        <begin position="87"/>
        <end position="237"/>
    </location>
</feature>
<dbReference type="InterPro" id="IPR001584">
    <property type="entry name" value="Integrase_cat-core"/>
</dbReference>
<dbReference type="PANTHER" id="PTHR47331">
    <property type="entry name" value="PHD-TYPE DOMAIN-CONTAINING PROTEIN"/>
    <property type="match status" value="1"/>
</dbReference>
<proteinExistence type="predicted"/>
<protein>
    <submittedName>
        <fullName evidence="4">Integrase catalytic domain-containing protein</fullName>
    </submittedName>
</protein>
<gene>
    <name evidence="2" type="ORF">HPLM_LOCUS20831</name>
</gene>
<evidence type="ECO:0000313" key="3">
    <source>
        <dbReference type="Proteomes" id="UP000268014"/>
    </source>
</evidence>
<reference evidence="4" key="1">
    <citation type="submission" date="2017-02" db="UniProtKB">
        <authorList>
            <consortium name="WormBaseParasite"/>
        </authorList>
    </citation>
    <scope>IDENTIFICATION</scope>
</reference>
<name>A0A0N4X8Z7_HAEPC</name>
<dbReference type="InterPro" id="IPR036397">
    <property type="entry name" value="RNaseH_sf"/>
</dbReference>
<dbReference type="PROSITE" id="PS50994">
    <property type="entry name" value="INTEGRASE"/>
    <property type="match status" value="1"/>
</dbReference>
<dbReference type="InterPro" id="IPR012337">
    <property type="entry name" value="RNaseH-like_sf"/>
</dbReference>
<dbReference type="GO" id="GO:0015074">
    <property type="term" value="P:DNA integration"/>
    <property type="evidence" value="ECO:0007669"/>
    <property type="project" value="InterPro"/>
</dbReference>
<sequence>MVHLQGSKQNSLKQLKPQKDKYGILRCRGRMELAELPFEARQPILIAAKTKLAEIIVQDAHSPLHCTTAHTMPTYPEMGDLPRRRVCRAHPFEHSGIDYFGPLSAKENDEVVQVYGIIITCMTTRLLHLELVPDMTTINLLNALRRFFARGVPTTITSDNAPKFHLAEQILSNAVCSITEDTSFANSLAAKGIEWRTITPFAPWQGAFYERLIKSVKYSLYKVMRKTILTKTDWKQH</sequence>